<evidence type="ECO:0000256" key="8">
    <source>
        <dbReference type="ARBA" id="ARBA00023224"/>
    </source>
</evidence>
<feature type="transmembrane region" description="Helical" evidence="9">
    <location>
        <begin position="173"/>
        <end position="196"/>
    </location>
</feature>
<reference evidence="11" key="1">
    <citation type="submission" date="2022-01" db="EMBL/GenBank/DDBJ databases">
        <authorList>
            <person name="Braso-Vives M."/>
        </authorList>
    </citation>
    <scope>NUCLEOTIDE SEQUENCE</scope>
</reference>
<dbReference type="InterPro" id="IPR000276">
    <property type="entry name" value="GPCR_Rhodpsn"/>
</dbReference>
<dbReference type="GO" id="GO:0007268">
    <property type="term" value="P:chemical synaptic transmission"/>
    <property type="evidence" value="ECO:0007669"/>
    <property type="project" value="TreeGrafter"/>
</dbReference>
<dbReference type="GO" id="GO:0004993">
    <property type="term" value="F:G protein-coupled serotonin receptor activity"/>
    <property type="evidence" value="ECO:0007669"/>
    <property type="project" value="TreeGrafter"/>
</dbReference>
<dbReference type="PANTHER" id="PTHR24247">
    <property type="entry name" value="5-HYDROXYTRYPTAMINE RECEPTOR"/>
    <property type="match status" value="1"/>
</dbReference>
<feature type="transmembrane region" description="Helical" evidence="9">
    <location>
        <begin position="365"/>
        <end position="390"/>
    </location>
</feature>
<keyword evidence="5" id="KW-0297">G-protein coupled receptor</keyword>
<protein>
    <submittedName>
        <fullName evidence="11">MTNR1A protein</fullName>
    </submittedName>
</protein>
<dbReference type="Proteomes" id="UP000838412">
    <property type="component" value="Chromosome 18"/>
</dbReference>
<evidence type="ECO:0000259" key="10">
    <source>
        <dbReference type="PROSITE" id="PS50262"/>
    </source>
</evidence>
<dbReference type="GO" id="GO:0030594">
    <property type="term" value="F:neurotransmitter receptor activity"/>
    <property type="evidence" value="ECO:0007669"/>
    <property type="project" value="TreeGrafter"/>
</dbReference>
<keyword evidence="3 9" id="KW-0812">Transmembrane</keyword>
<feature type="transmembrane region" description="Helical" evidence="9">
    <location>
        <begin position="90"/>
        <end position="108"/>
    </location>
</feature>
<dbReference type="PANTHER" id="PTHR24247:SF236">
    <property type="entry name" value="5-HYDROXYTRYPTAMINE RECEPTOR 6"/>
    <property type="match status" value="1"/>
</dbReference>
<keyword evidence="7" id="KW-0675">Receptor</keyword>
<evidence type="ECO:0000256" key="3">
    <source>
        <dbReference type="ARBA" id="ARBA00022692"/>
    </source>
</evidence>
<dbReference type="GO" id="GO:0030425">
    <property type="term" value="C:dendrite"/>
    <property type="evidence" value="ECO:0007669"/>
    <property type="project" value="TreeGrafter"/>
</dbReference>
<keyword evidence="6 9" id="KW-0472">Membrane</keyword>
<keyword evidence="8" id="KW-0807">Transducer</keyword>
<name>A0A8J9ZBJ6_BRALA</name>
<evidence type="ECO:0000256" key="4">
    <source>
        <dbReference type="ARBA" id="ARBA00022989"/>
    </source>
</evidence>
<evidence type="ECO:0000256" key="7">
    <source>
        <dbReference type="ARBA" id="ARBA00023170"/>
    </source>
</evidence>
<evidence type="ECO:0000256" key="1">
    <source>
        <dbReference type="ARBA" id="ARBA00004651"/>
    </source>
</evidence>
<dbReference type="GO" id="GO:0007187">
    <property type="term" value="P:G protein-coupled receptor signaling pathway, coupled to cyclic nucleotide second messenger"/>
    <property type="evidence" value="ECO:0007669"/>
    <property type="project" value="TreeGrafter"/>
</dbReference>
<feature type="domain" description="G-protein coupled receptors family 1 profile" evidence="10">
    <location>
        <begin position="25"/>
        <end position="202"/>
    </location>
</feature>
<feature type="transmembrane region" description="Helical" evidence="9">
    <location>
        <begin position="47"/>
        <end position="70"/>
    </location>
</feature>
<comment type="subcellular location">
    <subcellularLocation>
        <location evidence="1">Cell membrane</location>
        <topology evidence="1">Multi-pass membrane protein</topology>
    </subcellularLocation>
</comment>
<proteinExistence type="predicted"/>
<evidence type="ECO:0000256" key="6">
    <source>
        <dbReference type="ARBA" id="ARBA00023136"/>
    </source>
</evidence>
<feature type="transmembrane region" description="Helical" evidence="9">
    <location>
        <begin position="120"/>
        <end position="142"/>
    </location>
</feature>
<dbReference type="SUPFAM" id="SSF81321">
    <property type="entry name" value="Family A G protein-coupled receptor-like"/>
    <property type="match status" value="1"/>
</dbReference>
<evidence type="ECO:0000256" key="9">
    <source>
        <dbReference type="SAM" id="Phobius"/>
    </source>
</evidence>
<dbReference type="EMBL" id="OV696703">
    <property type="protein sequence ID" value="CAH1250440.1"/>
    <property type="molecule type" value="Genomic_DNA"/>
</dbReference>
<dbReference type="InterPro" id="IPR017452">
    <property type="entry name" value="GPCR_Rhodpsn_7TM"/>
</dbReference>
<dbReference type="GO" id="GO:0045202">
    <property type="term" value="C:synapse"/>
    <property type="evidence" value="ECO:0007669"/>
    <property type="project" value="GOC"/>
</dbReference>
<evidence type="ECO:0000256" key="2">
    <source>
        <dbReference type="ARBA" id="ARBA00022475"/>
    </source>
</evidence>
<dbReference type="CDD" id="cd00637">
    <property type="entry name" value="7tm_classA_rhodopsin-like"/>
    <property type="match status" value="1"/>
</dbReference>
<feature type="transmembrane region" description="Helical" evidence="9">
    <location>
        <begin position="266"/>
        <end position="291"/>
    </location>
</feature>
<evidence type="ECO:0000313" key="12">
    <source>
        <dbReference type="Proteomes" id="UP000838412"/>
    </source>
</evidence>
<accession>A0A8J9ZBJ6</accession>
<sequence length="422" mass="45928">MTISSVFLYIVVVIMIVFIVQSIIGNLLVILAITLCPSLRKRQNAPLASLSVSDILFTALHPPMWVNVLLNPEFRLPWGLCVLQSYTTPVLWGVSLCHMGCIAVYRYFRVIHFHRFPAMTSTKAVCAEVAMAWLVPMLAFIAPHVHPADTVFYTEKLKRCAAVEMTSTRMKTIMAVAVLILPCVVAMVFYVALYLAMRKSTNTILVNSRQNSSCGRSQAEHTDNDACDESENVEKIKSKRNTDVVTARDHTEEPSKMSYSKGIAKGLGAAMVGFGLISVILGIISVTIGANSAFNCNWFACVSGSIVIVAGILGFVSGKMADSKGSMVVGFLAASIISILINLACLVLIVPGTQVGLPAPEGKTWAVWIPSCIFAFFEMVTAVCCCILCLESMVGYFTKREPGPVLYKDEQATMLPASKTRI</sequence>
<dbReference type="Gene3D" id="1.20.1070.10">
    <property type="entry name" value="Rhodopsin 7-helix transmembrane proteins"/>
    <property type="match status" value="1"/>
</dbReference>
<dbReference type="OrthoDB" id="9975554at2759"/>
<evidence type="ECO:0000313" key="11">
    <source>
        <dbReference type="EMBL" id="CAH1250440.1"/>
    </source>
</evidence>
<dbReference type="GO" id="GO:0005886">
    <property type="term" value="C:plasma membrane"/>
    <property type="evidence" value="ECO:0007669"/>
    <property type="project" value="UniProtKB-SubCell"/>
</dbReference>
<dbReference type="PROSITE" id="PS50262">
    <property type="entry name" value="G_PROTEIN_RECEP_F1_2"/>
    <property type="match status" value="1"/>
</dbReference>
<feature type="transmembrane region" description="Helical" evidence="9">
    <location>
        <begin position="328"/>
        <end position="350"/>
    </location>
</feature>
<feature type="transmembrane region" description="Helical" evidence="9">
    <location>
        <begin position="297"/>
        <end position="316"/>
    </location>
</feature>
<dbReference type="PRINTS" id="PR00237">
    <property type="entry name" value="GPCRRHODOPSN"/>
</dbReference>
<dbReference type="Pfam" id="PF00001">
    <property type="entry name" value="7tm_1"/>
    <property type="match status" value="1"/>
</dbReference>
<feature type="transmembrane region" description="Helical" evidence="9">
    <location>
        <begin position="6"/>
        <end position="35"/>
    </location>
</feature>
<evidence type="ECO:0000256" key="5">
    <source>
        <dbReference type="ARBA" id="ARBA00023040"/>
    </source>
</evidence>
<keyword evidence="12" id="KW-1185">Reference proteome</keyword>
<organism evidence="11 12">
    <name type="scientific">Branchiostoma lanceolatum</name>
    <name type="common">Common lancelet</name>
    <name type="synonym">Amphioxus lanceolatum</name>
    <dbReference type="NCBI Taxonomy" id="7740"/>
    <lineage>
        <taxon>Eukaryota</taxon>
        <taxon>Metazoa</taxon>
        <taxon>Chordata</taxon>
        <taxon>Cephalochordata</taxon>
        <taxon>Leptocardii</taxon>
        <taxon>Amphioxiformes</taxon>
        <taxon>Branchiostomatidae</taxon>
        <taxon>Branchiostoma</taxon>
    </lineage>
</organism>
<gene>
    <name evidence="11" type="primary">MTNR1A</name>
    <name evidence="11" type="ORF">BLAG_LOCUS11182</name>
</gene>
<keyword evidence="2" id="KW-1003">Cell membrane</keyword>
<dbReference type="GO" id="GO:0007188">
    <property type="term" value="P:adenylate cyclase-modulating G protein-coupled receptor signaling pathway"/>
    <property type="evidence" value="ECO:0007669"/>
    <property type="project" value="TreeGrafter"/>
</dbReference>
<keyword evidence="4 9" id="KW-1133">Transmembrane helix</keyword>
<dbReference type="AlphaFoldDB" id="A0A8J9ZBJ6"/>